<evidence type="ECO:0000313" key="4">
    <source>
        <dbReference type="EMBL" id="MQQ07657.1"/>
    </source>
</evidence>
<reference evidence="4 5" key="1">
    <citation type="submission" date="2019-10" db="EMBL/GenBank/DDBJ databases">
        <title>Epibacterium sp. nov., isolated from seawater.</title>
        <authorList>
            <person name="Zhang X."/>
            <person name="Li N."/>
        </authorList>
    </citation>
    <scope>NUCLEOTIDE SEQUENCE [LARGE SCALE GENOMIC DNA]</scope>
    <source>
        <strain evidence="4 5">SM1979</strain>
    </source>
</reference>
<dbReference type="PROSITE" id="PS00330">
    <property type="entry name" value="HEMOLYSIN_CALCIUM"/>
    <property type="match status" value="3"/>
</dbReference>
<dbReference type="Gene3D" id="2.60.40.2130">
    <property type="entry name" value="F-spondin domain"/>
    <property type="match status" value="1"/>
</dbReference>
<name>A0A843YFR7_9RHOB</name>
<dbReference type="EMBL" id="WIBF01000002">
    <property type="protein sequence ID" value="MQQ07657.1"/>
    <property type="molecule type" value="Genomic_DNA"/>
</dbReference>
<accession>A0A843YFR7</accession>
<dbReference type="PANTHER" id="PTHR38340">
    <property type="entry name" value="S-LAYER PROTEIN"/>
    <property type="match status" value="1"/>
</dbReference>
<dbReference type="InterPro" id="IPR009465">
    <property type="entry name" value="Spondin_N"/>
</dbReference>
<feature type="domain" description="Spondin" evidence="3">
    <location>
        <begin position="36"/>
        <end position="165"/>
    </location>
</feature>
<evidence type="ECO:0000313" key="5">
    <source>
        <dbReference type="Proteomes" id="UP000444174"/>
    </source>
</evidence>
<protein>
    <recommendedName>
        <fullName evidence="3">Spondin domain-containing protein</fullName>
    </recommendedName>
</protein>
<dbReference type="SUPFAM" id="SSF51120">
    <property type="entry name" value="beta-Roll"/>
    <property type="match status" value="1"/>
</dbReference>
<dbReference type="GO" id="GO:0005509">
    <property type="term" value="F:calcium ion binding"/>
    <property type="evidence" value="ECO:0007669"/>
    <property type="project" value="InterPro"/>
</dbReference>
<proteinExistence type="predicted"/>
<dbReference type="NCBIfam" id="NF038123">
    <property type="entry name" value="NF038123_dom"/>
    <property type="match status" value="1"/>
</dbReference>
<dbReference type="InterPro" id="IPR038678">
    <property type="entry name" value="Spondin_N_sf"/>
</dbReference>
<dbReference type="GO" id="GO:0005576">
    <property type="term" value="C:extracellular region"/>
    <property type="evidence" value="ECO:0007669"/>
    <property type="project" value="UniProtKB-SubCell"/>
</dbReference>
<dbReference type="Pfam" id="PF00353">
    <property type="entry name" value="HemolysinCabind"/>
    <property type="match status" value="3"/>
</dbReference>
<keyword evidence="5" id="KW-1185">Reference proteome</keyword>
<dbReference type="InterPro" id="IPR050557">
    <property type="entry name" value="RTX_toxin/Mannuronan_C5-epim"/>
</dbReference>
<keyword evidence="2" id="KW-0964">Secreted</keyword>
<dbReference type="Gene3D" id="2.150.10.10">
    <property type="entry name" value="Serralysin-like metalloprotease, C-terminal"/>
    <property type="match status" value="2"/>
</dbReference>
<dbReference type="InterPro" id="IPR011049">
    <property type="entry name" value="Serralysin-like_metalloprot_C"/>
</dbReference>
<evidence type="ECO:0000259" key="3">
    <source>
        <dbReference type="Pfam" id="PF06468"/>
    </source>
</evidence>
<dbReference type="PANTHER" id="PTHR38340:SF1">
    <property type="entry name" value="S-LAYER PROTEIN"/>
    <property type="match status" value="1"/>
</dbReference>
<gene>
    <name evidence="4" type="ORF">GFB49_04240</name>
</gene>
<dbReference type="AlphaFoldDB" id="A0A843YFR7"/>
<evidence type="ECO:0000256" key="1">
    <source>
        <dbReference type="ARBA" id="ARBA00004613"/>
    </source>
</evidence>
<dbReference type="InterPro" id="IPR001343">
    <property type="entry name" value="Hemolysn_Ca-bd"/>
</dbReference>
<evidence type="ECO:0000256" key="2">
    <source>
        <dbReference type="ARBA" id="ARBA00022525"/>
    </source>
</evidence>
<dbReference type="PRINTS" id="PR00313">
    <property type="entry name" value="CABNDNGRPT"/>
</dbReference>
<dbReference type="Pfam" id="PF06468">
    <property type="entry name" value="Spond_N"/>
    <property type="match status" value="1"/>
</dbReference>
<comment type="caution">
    <text evidence="4">The sequence shown here is derived from an EMBL/GenBank/DDBJ whole genome shotgun (WGS) entry which is preliminary data.</text>
</comment>
<sequence length="440" mass="45012">MFSANGRSGLNPQENPTMTEIRISFKNTSPLGGTFLTPLWFAAHDKGFDVYNPGEAASAGLEALAEDFNVSVINAEVQSFDADAQTGVVVNSAGGPLNPSAHGATILSVDGTQNAYLSLAAMILPSNDAFIGAAEALKLFDAEGNFLGAQELHFAGSDVQDAGTEVNTEQDAAFLNQTAPNTGEDENGVVQQHAGFLPEGEGSILGGVTAAGVRIDAEAGDFTQEGVTVADVHINTVAFTTGDASSEKLVGSSADDIIDAGAGNDILRGRGGWDELKGGEGNDVLRGNAGDDVLDGGAGWDRLHGGAGNDALYGGAGADVLRGKTGNDVLDGGLGHDVLNGGTGDDVLTGGEGFDILRGGAGADSFLFEAGDDVDRITDFDVDEDMIVLAIEGLSSFEQLDDAIVGRGHRTWIDLGDGDTLVLAGVDAEELTADSFTFLL</sequence>
<dbReference type="InterPro" id="IPR018511">
    <property type="entry name" value="Hemolysin-typ_Ca-bd_CS"/>
</dbReference>
<comment type="subcellular location">
    <subcellularLocation>
        <location evidence="1">Secreted</location>
    </subcellularLocation>
</comment>
<dbReference type="Proteomes" id="UP000444174">
    <property type="component" value="Unassembled WGS sequence"/>
</dbReference>
<organism evidence="4 5">
    <name type="scientific">Tritonibacter litoralis</name>
    <dbReference type="NCBI Taxonomy" id="2662264"/>
    <lineage>
        <taxon>Bacteria</taxon>
        <taxon>Pseudomonadati</taxon>
        <taxon>Pseudomonadota</taxon>
        <taxon>Alphaproteobacteria</taxon>
        <taxon>Rhodobacterales</taxon>
        <taxon>Paracoccaceae</taxon>
        <taxon>Tritonibacter</taxon>
    </lineage>
</organism>